<evidence type="ECO:0008006" key="4">
    <source>
        <dbReference type="Google" id="ProtNLM"/>
    </source>
</evidence>
<reference evidence="2" key="2">
    <citation type="submission" date="2020-11" db="EMBL/GenBank/DDBJ databases">
        <authorList>
            <person name="McCartney M.A."/>
            <person name="Auch B."/>
            <person name="Kono T."/>
            <person name="Mallez S."/>
            <person name="Becker A."/>
            <person name="Gohl D.M."/>
            <person name="Silverstein K.A.T."/>
            <person name="Koren S."/>
            <person name="Bechman K.B."/>
            <person name="Herman A."/>
            <person name="Abrahante J.E."/>
            <person name="Garbe J."/>
        </authorList>
    </citation>
    <scope>NUCLEOTIDE SEQUENCE</scope>
    <source>
        <strain evidence="2">Duluth1</strain>
        <tissue evidence="2">Whole animal</tissue>
    </source>
</reference>
<name>A0A9D4QLV8_DREPO</name>
<dbReference type="CDD" id="cd02440">
    <property type="entry name" value="AdoMet_MTases"/>
    <property type="match status" value="1"/>
</dbReference>
<sequence length="294" mass="33349">MESKPKPRKAKTNWFCYNSNYYKSMSSGDEDEVEQKKTREFMAKYMANYRAHRKGMTPEEVADYYSHWADTQQYDLDLEPGVYNGPTIVAEEVAECFTEKRDKVRIIDLACGTGRVGEELSQYGFKSIDGVDPAAGMLKQCLKKNIYKHVYKEFVGDKTLSIEDGIYDCAVCSGGFGEGHIPCSGLQEMARIVKTGGLIIFVMRKEYIKYVEEYADKLEPMISRLEHEHTWELLERREVANYSFNRDGVLFKLKIKRSGPAADSATSKNDSTVANTTSTTKAGTKKAKEDKKTS</sequence>
<proteinExistence type="predicted"/>
<evidence type="ECO:0000313" key="3">
    <source>
        <dbReference type="Proteomes" id="UP000828390"/>
    </source>
</evidence>
<dbReference type="PANTHER" id="PTHR43591">
    <property type="entry name" value="METHYLTRANSFERASE"/>
    <property type="match status" value="1"/>
</dbReference>
<comment type="caution">
    <text evidence="2">The sequence shown here is derived from an EMBL/GenBank/DDBJ whole genome shotgun (WGS) entry which is preliminary data.</text>
</comment>
<dbReference type="InterPro" id="IPR029063">
    <property type="entry name" value="SAM-dependent_MTases_sf"/>
</dbReference>
<evidence type="ECO:0000256" key="1">
    <source>
        <dbReference type="SAM" id="MobiDB-lite"/>
    </source>
</evidence>
<dbReference type="Proteomes" id="UP000828390">
    <property type="component" value="Unassembled WGS sequence"/>
</dbReference>
<gene>
    <name evidence="2" type="ORF">DPMN_108280</name>
</gene>
<accession>A0A9D4QLV8</accession>
<dbReference type="Pfam" id="PF13489">
    <property type="entry name" value="Methyltransf_23"/>
    <property type="match status" value="1"/>
</dbReference>
<dbReference type="Gene3D" id="3.40.50.150">
    <property type="entry name" value="Vaccinia Virus protein VP39"/>
    <property type="match status" value="1"/>
</dbReference>
<dbReference type="PANTHER" id="PTHR43591:SF101">
    <property type="entry name" value="METHYLTRANSFERASE-LIKE PROTEIN 27"/>
    <property type="match status" value="1"/>
</dbReference>
<dbReference type="AlphaFoldDB" id="A0A9D4QLV8"/>
<organism evidence="2 3">
    <name type="scientific">Dreissena polymorpha</name>
    <name type="common">Zebra mussel</name>
    <name type="synonym">Mytilus polymorpha</name>
    <dbReference type="NCBI Taxonomy" id="45954"/>
    <lineage>
        <taxon>Eukaryota</taxon>
        <taxon>Metazoa</taxon>
        <taxon>Spiralia</taxon>
        <taxon>Lophotrochozoa</taxon>
        <taxon>Mollusca</taxon>
        <taxon>Bivalvia</taxon>
        <taxon>Autobranchia</taxon>
        <taxon>Heteroconchia</taxon>
        <taxon>Euheterodonta</taxon>
        <taxon>Imparidentia</taxon>
        <taxon>Neoheterodontei</taxon>
        <taxon>Myida</taxon>
        <taxon>Dreissenoidea</taxon>
        <taxon>Dreissenidae</taxon>
        <taxon>Dreissena</taxon>
    </lineage>
</organism>
<feature type="region of interest" description="Disordered" evidence="1">
    <location>
        <begin position="258"/>
        <end position="294"/>
    </location>
</feature>
<reference evidence="2" key="1">
    <citation type="journal article" date="2019" name="bioRxiv">
        <title>The Genome of the Zebra Mussel, Dreissena polymorpha: A Resource for Invasive Species Research.</title>
        <authorList>
            <person name="McCartney M.A."/>
            <person name="Auch B."/>
            <person name="Kono T."/>
            <person name="Mallez S."/>
            <person name="Zhang Y."/>
            <person name="Obille A."/>
            <person name="Becker A."/>
            <person name="Abrahante J.E."/>
            <person name="Garbe J."/>
            <person name="Badalamenti J.P."/>
            <person name="Herman A."/>
            <person name="Mangelson H."/>
            <person name="Liachko I."/>
            <person name="Sullivan S."/>
            <person name="Sone E.D."/>
            <person name="Koren S."/>
            <person name="Silverstein K.A.T."/>
            <person name="Beckman K.B."/>
            <person name="Gohl D.M."/>
        </authorList>
    </citation>
    <scope>NUCLEOTIDE SEQUENCE</scope>
    <source>
        <strain evidence="2">Duluth1</strain>
        <tissue evidence="2">Whole animal</tissue>
    </source>
</reference>
<keyword evidence="3" id="KW-1185">Reference proteome</keyword>
<dbReference type="SUPFAM" id="SSF53335">
    <property type="entry name" value="S-adenosyl-L-methionine-dependent methyltransferases"/>
    <property type="match status" value="1"/>
</dbReference>
<dbReference type="EMBL" id="JAIWYP010000004">
    <property type="protein sequence ID" value="KAH3834947.1"/>
    <property type="molecule type" value="Genomic_DNA"/>
</dbReference>
<feature type="compositionally biased region" description="Low complexity" evidence="1">
    <location>
        <begin position="271"/>
        <end position="282"/>
    </location>
</feature>
<protein>
    <recommendedName>
        <fullName evidence="4">Methyltransferase domain-containing protein</fullName>
    </recommendedName>
</protein>
<evidence type="ECO:0000313" key="2">
    <source>
        <dbReference type="EMBL" id="KAH3834947.1"/>
    </source>
</evidence>